<dbReference type="Pfam" id="PF13318">
    <property type="entry name" value="AtzG-like"/>
    <property type="match status" value="1"/>
</dbReference>
<evidence type="ECO:0000313" key="1">
    <source>
        <dbReference type="EMBL" id="RDJ22930.1"/>
    </source>
</evidence>
<dbReference type="Proteomes" id="UP000255207">
    <property type="component" value="Unassembled WGS sequence"/>
</dbReference>
<dbReference type="AlphaFoldDB" id="A0A370L3L0"/>
<gene>
    <name evidence="1" type="ORF">DWE98_17330</name>
</gene>
<dbReference type="InterPro" id="IPR025148">
    <property type="entry name" value="AtzG-like"/>
</dbReference>
<protein>
    <submittedName>
        <fullName evidence="1">DUF4089 domain-containing protein</fullName>
    </submittedName>
</protein>
<evidence type="ECO:0000313" key="2">
    <source>
        <dbReference type="Proteomes" id="UP000255207"/>
    </source>
</evidence>
<reference evidence="2" key="1">
    <citation type="submission" date="2018-07" db="EMBL/GenBank/DDBJ databases">
        <authorList>
            <person name="Safronova V.I."/>
            <person name="Chirak E.R."/>
            <person name="Sazanova A.L."/>
        </authorList>
    </citation>
    <scope>NUCLEOTIDE SEQUENCE [LARGE SCALE GENOMIC DNA]</scope>
    <source>
        <strain evidence="2">RCAM04685</strain>
    </source>
</reference>
<dbReference type="RefSeq" id="WP_114830541.1">
    <property type="nucleotide sequence ID" value="NZ_QQTO01000012.1"/>
</dbReference>
<accession>A0A370L3L0</accession>
<name>A0A370L3L0_9HYPH</name>
<dbReference type="OrthoDB" id="8162793at2"/>
<dbReference type="EMBL" id="QQTP01000009">
    <property type="protein sequence ID" value="RDJ22930.1"/>
    <property type="molecule type" value="Genomic_DNA"/>
</dbReference>
<comment type="caution">
    <text evidence="1">The sequence shown here is derived from an EMBL/GenBank/DDBJ whole genome shotgun (WGS) entry which is preliminary data.</text>
</comment>
<sequence length="74" mass="7624">MSETKPAPAFDAAGHLDAMAPALGLTVTAEHRPGVLQFLSTARAMFEVVKAAPIEDGSFELAPAFRPGRSGGDA</sequence>
<proteinExistence type="predicted"/>
<keyword evidence="2" id="KW-1185">Reference proteome</keyword>
<organism evidence="1 2">
    <name type="scientific">Bosea caraganae</name>
    <dbReference type="NCBI Taxonomy" id="2763117"/>
    <lineage>
        <taxon>Bacteria</taxon>
        <taxon>Pseudomonadati</taxon>
        <taxon>Pseudomonadota</taxon>
        <taxon>Alphaproteobacteria</taxon>
        <taxon>Hyphomicrobiales</taxon>
        <taxon>Boseaceae</taxon>
        <taxon>Bosea</taxon>
    </lineage>
</organism>